<evidence type="ECO:0000256" key="8">
    <source>
        <dbReference type="ARBA" id="ARBA00022670"/>
    </source>
</evidence>
<evidence type="ECO:0000256" key="17">
    <source>
        <dbReference type="ARBA" id="ARBA00023316"/>
    </source>
</evidence>
<keyword evidence="12" id="KW-0133">Cell shape</keyword>
<protein>
    <recommendedName>
        <fullName evidence="4 18">Beta-lactamase</fullName>
        <ecNumber evidence="4 18">3.5.2.6</ecNumber>
    </recommendedName>
</protein>
<evidence type="ECO:0000256" key="15">
    <source>
        <dbReference type="ARBA" id="ARBA00023136"/>
    </source>
</evidence>
<dbReference type="InterPro" id="IPR017790">
    <property type="entry name" value="Penicillin-binding_protein_2"/>
</dbReference>
<dbReference type="Pfam" id="PF00905">
    <property type="entry name" value="Transpeptidase"/>
    <property type="match status" value="1"/>
</dbReference>
<evidence type="ECO:0000256" key="13">
    <source>
        <dbReference type="ARBA" id="ARBA00022984"/>
    </source>
</evidence>
<evidence type="ECO:0000256" key="3">
    <source>
        <dbReference type="ARBA" id="ARBA00007898"/>
    </source>
</evidence>
<name>A0ABW5DU05_9PROT</name>
<accession>A0ABW5DU05</accession>
<evidence type="ECO:0000259" key="20">
    <source>
        <dbReference type="Pfam" id="PF03717"/>
    </source>
</evidence>
<dbReference type="Proteomes" id="UP001597295">
    <property type="component" value="Unassembled WGS sequence"/>
</dbReference>
<dbReference type="SUPFAM" id="SSF56601">
    <property type="entry name" value="beta-lactamase/transpeptidase-like"/>
    <property type="match status" value="1"/>
</dbReference>
<dbReference type="RefSeq" id="WP_379877479.1">
    <property type="nucleotide sequence ID" value="NZ_JBHUIP010000013.1"/>
</dbReference>
<keyword evidence="16 18" id="KW-0046">Antibiotic resistance</keyword>
<dbReference type="PANTHER" id="PTHR30627:SF2">
    <property type="entry name" value="PEPTIDOGLYCAN D,D-TRANSPEPTIDASE MRDA"/>
    <property type="match status" value="1"/>
</dbReference>
<reference evidence="22" key="1">
    <citation type="journal article" date="2019" name="Int. J. Syst. Evol. Microbiol.">
        <title>The Global Catalogue of Microorganisms (GCM) 10K type strain sequencing project: providing services to taxonomists for standard genome sequencing and annotation.</title>
        <authorList>
            <consortium name="The Broad Institute Genomics Platform"/>
            <consortium name="The Broad Institute Genome Sequencing Center for Infectious Disease"/>
            <person name="Wu L."/>
            <person name="Ma J."/>
        </authorList>
    </citation>
    <scope>NUCLEOTIDE SEQUENCE [LARGE SCALE GENOMIC DNA]</scope>
    <source>
        <strain evidence="22">CGMCC 1.19062</strain>
    </source>
</reference>
<sequence length="668" mass="72738">MPRPRDNDRDRFFTRRALLLGAGKAALLSALIGRLYYLQVVESDKYATLAEDNRMNLKLLVPPRGRILDRLGETLATNRLNYRVVLVREQAGNIEVTLEQLGKLIEVTEGDHRRVLREVKRKRAFVPVVVRENLSWEDVAKLEVNAPDLPGISIDVGQSRLYPHTEAVGHILGYVGAVSESELKDGGDDPLLDLPDFRIGKNGVEKIHDTVLRGGAGSSQVEVNAVGRVIRELNRNEGQPGRDVELTLDIGLQEYIRQRVGEESAAVVVMDIHNGEVLAMVSAPAFDPNTFAAGINARDWEELLSNPKSPLTNKAIAGQYPPGSTFKIVTSLAALEAGVVTPSTIISCPGHMEFGNRLFHCWKYKGGHGPVSLHEGMMYSCDVYYYEIARRVGIDRLADMARRMGLGKQLALDLPGERPGLIPTREWFRAKRGGAWPQGETLNAGIGQGMILATPLQLATMTARLANGGFAVVPHLTRRINGKKPNLPNQPPYPSMGLNPAHLKAVMMGMNGVSNEPRGTAYKARITEPGFELAGKTGSAQVKAISMAERERGVRKNEDLPWRFRDHALFVAFAPVQSPRYACALIVEHGGGGSSAAAPIARDVLLETQKREQYWQSADIARRSAALNPGSVGGFGGGNSFSFCCDDPNHPHGGVGGSSFFPKGGFFG</sequence>
<evidence type="ECO:0000256" key="11">
    <source>
        <dbReference type="ARBA" id="ARBA00022801"/>
    </source>
</evidence>
<dbReference type="NCBIfam" id="TIGR03423">
    <property type="entry name" value="pbp2_mrdA"/>
    <property type="match status" value="1"/>
</dbReference>
<keyword evidence="14" id="KW-1133">Transmembrane helix</keyword>
<keyword evidence="15" id="KW-0472">Membrane</keyword>
<evidence type="ECO:0000256" key="6">
    <source>
        <dbReference type="ARBA" id="ARBA00022519"/>
    </source>
</evidence>
<comment type="similarity">
    <text evidence="3 18">Belongs to the class-D beta-lactamase family.</text>
</comment>
<evidence type="ECO:0000256" key="9">
    <source>
        <dbReference type="ARBA" id="ARBA00022692"/>
    </source>
</evidence>
<dbReference type="InterPro" id="IPR005311">
    <property type="entry name" value="PBP_dimer"/>
</dbReference>
<evidence type="ECO:0000256" key="14">
    <source>
        <dbReference type="ARBA" id="ARBA00022989"/>
    </source>
</evidence>
<keyword evidence="10" id="KW-0732">Signal</keyword>
<gene>
    <name evidence="21" type="primary">mrdA</name>
    <name evidence="21" type="ORF">ACFSM5_15950</name>
</gene>
<keyword evidence="22" id="KW-1185">Reference proteome</keyword>
<evidence type="ECO:0000256" key="16">
    <source>
        <dbReference type="ARBA" id="ARBA00023251"/>
    </source>
</evidence>
<evidence type="ECO:0000256" key="18">
    <source>
        <dbReference type="RuleBase" id="RU361140"/>
    </source>
</evidence>
<dbReference type="InterPro" id="IPR050515">
    <property type="entry name" value="Beta-lactam/transpept"/>
</dbReference>
<keyword evidence="9" id="KW-0812">Transmembrane</keyword>
<dbReference type="PANTHER" id="PTHR30627">
    <property type="entry name" value="PEPTIDOGLYCAN D,D-TRANSPEPTIDASE"/>
    <property type="match status" value="1"/>
</dbReference>
<feature type="domain" description="Penicillin-binding protein dimerisation" evidence="20">
    <location>
        <begin position="61"/>
        <end position="233"/>
    </location>
</feature>
<dbReference type="InterPro" id="IPR036138">
    <property type="entry name" value="PBP_dimer_sf"/>
</dbReference>
<comment type="catalytic activity">
    <reaction evidence="18">
        <text>a beta-lactam + H2O = a substituted beta-amino acid</text>
        <dbReference type="Rhea" id="RHEA:20401"/>
        <dbReference type="ChEBI" id="CHEBI:15377"/>
        <dbReference type="ChEBI" id="CHEBI:35627"/>
        <dbReference type="ChEBI" id="CHEBI:140347"/>
        <dbReference type="EC" id="3.5.2.6"/>
    </reaction>
</comment>
<keyword evidence="13" id="KW-0573">Peptidoglycan synthesis</keyword>
<dbReference type="Pfam" id="PF03717">
    <property type="entry name" value="PBP_dimer"/>
    <property type="match status" value="1"/>
</dbReference>
<dbReference type="EC" id="3.5.2.6" evidence="4 18"/>
<dbReference type="SUPFAM" id="SSF56519">
    <property type="entry name" value="Penicillin binding protein dimerisation domain"/>
    <property type="match status" value="1"/>
</dbReference>
<dbReference type="EMBL" id="JBHUIP010000013">
    <property type="protein sequence ID" value="MFD2264397.1"/>
    <property type="molecule type" value="Genomic_DNA"/>
</dbReference>
<dbReference type="InterPro" id="IPR001460">
    <property type="entry name" value="PCN-bd_Tpept"/>
</dbReference>
<dbReference type="InterPro" id="IPR002137">
    <property type="entry name" value="Beta-lactam_class-D_AS"/>
</dbReference>
<comment type="caution">
    <text evidence="21">The sequence shown here is derived from an EMBL/GenBank/DDBJ whole genome shotgun (WGS) entry which is preliminary data.</text>
</comment>
<keyword evidence="7 21" id="KW-0121">Carboxypeptidase</keyword>
<dbReference type="InterPro" id="IPR012338">
    <property type="entry name" value="Beta-lactam/transpept-like"/>
</dbReference>
<evidence type="ECO:0000313" key="22">
    <source>
        <dbReference type="Proteomes" id="UP001597295"/>
    </source>
</evidence>
<dbReference type="Gene3D" id="3.40.710.10">
    <property type="entry name" value="DD-peptidase/beta-lactamase superfamily"/>
    <property type="match status" value="1"/>
</dbReference>
<dbReference type="Gene3D" id="3.90.1310.10">
    <property type="entry name" value="Penicillin-binding protein 2a (Domain 2)"/>
    <property type="match status" value="1"/>
</dbReference>
<evidence type="ECO:0000256" key="7">
    <source>
        <dbReference type="ARBA" id="ARBA00022645"/>
    </source>
</evidence>
<dbReference type="Gene3D" id="3.30.1390.30">
    <property type="entry name" value="Penicillin-binding protein 2a, domain 3"/>
    <property type="match status" value="1"/>
</dbReference>
<dbReference type="GO" id="GO:0009002">
    <property type="term" value="F:serine-type D-Ala-D-Ala carboxypeptidase activity"/>
    <property type="evidence" value="ECO:0007669"/>
    <property type="project" value="UniProtKB-EC"/>
</dbReference>
<keyword evidence="5" id="KW-1003">Cell membrane</keyword>
<keyword evidence="11 18" id="KW-0378">Hydrolase</keyword>
<keyword evidence="8" id="KW-0645">Protease</keyword>
<evidence type="ECO:0000313" key="21">
    <source>
        <dbReference type="EMBL" id="MFD2264397.1"/>
    </source>
</evidence>
<evidence type="ECO:0000256" key="2">
    <source>
        <dbReference type="ARBA" id="ARBA00004236"/>
    </source>
</evidence>
<dbReference type="PROSITE" id="PS00337">
    <property type="entry name" value="BETA_LACTAMASE_D"/>
    <property type="match status" value="1"/>
</dbReference>
<comment type="subcellular location">
    <subcellularLocation>
        <location evidence="2">Cell membrane</location>
    </subcellularLocation>
    <subcellularLocation>
        <location evidence="1">Membrane</location>
        <topology evidence="1">Single-pass membrane protein</topology>
    </subcellularLocation>
</comment>
<evidence type="ECO:0000256" key="4">
    <source>
        <dbReference type="ARBA" id="ARBA00012865"/>
    </source>
</evidence>
<evidence type="ECO:0000256" key="5">
    <source>
        <dbReference type="ARBA" id="ARBA00022475"/>
    </source>
</evidence>
<evidence type="ECO:0000256" key="10">
    <source>
        <dbReference type="ARBA" id="ARBA00022729"/>
    </source>
</evidence>
<keyword evidence="6" id="KW-0997">Cell inner membrane</keyword>
<keyword evidence="17" id="KW-0961">Cell wall biogenesis/degradation</keyword>
<feature type="domain" description="Penicillin-binding protein transpeptidase" evidence="19">
    <location>
        <begin position="266"/>
        <end position="605"/>
    </location>
</feature>
<organism evidence="21 22">
    <name type="scientific">Lacibacterium aquatile</name>
    <dbReference type="NCBI Taxonomy" id="1168082"/>
    <lineage>
        <taxon>Bacteria</taxon>
        <taxon>Pseudomonadati</taxon>
        <taxon>Pseudomonadota</taxon>
        <taxon>Alphaproteobacteria</taxon>
        <taxon>Rhodospirillales</taxon>
        <taxon>Rhodospirillaceae</taxon>
    </lineage>
</organism>
<proteinExistence type="inferred from homology"/>
<evidence type="ECO:0000259" key="19">
    <source>
        <dbReference type="Pfam" id="PF00905"/>
    </source>
</evidence>
<evidence type="ECO:0000256" key="1">
    <source>
        <dbReference type="ARBA" id="ARBA00004167"/>
    </source>
</evidence>
<evidence type="ECO:0000256" key="12">
    <source>
        <dbReference type="ARBA" id="ARBA00022960"/>
    </source>
</evidence>